<evidence type="ECO:0000256" key="2">
    <source>
        <dbReference type="ARBA" id="ARBA00022490"/>
    </source>
</evidence>
<protein>
    <recommendedName>
        <fullName evidence="10 13">4-hydroxy-tetrahydrodipicolinate reductase</fullName>
        <shortName evidence="13">HTPA reductase</shortName>
        <ecNumber evidence="10 13">1.17.1.8</ecNumber>
    </recommendedName>
</protein>
<dbReference type="NCBIfam" id="TIGR00036">
    <property type="entry name" value="dapB"/>
    <property type="match status" value="1"/>
</dbReference>
<dbReference type="GO" id="GO:0009089">
    <property type="term" value="P:lysine biosynthetic process via diaminopimelate"/>
    <property type="evidence" value="ECO:0007669"/>
    <property type="project" value="UniProtKB-UniRule"/>
</dbReference>
<keyword evidence="7 13" id="KW-0520">NAD</keyword>
<evidence type="ECO:0000259" key="15">
    <source>
        <dbReference type="Pfam" id="PF05173"/>
    </source>
</evidence>
<comment type="function">
    <text evidence="13">Catalyzes the conversion of 4-hydroxy-tetrahydrodipicolinate (HTPA) to tetrahydrodipicolinate.</text>
</comment>
<dbReference type="PANTHER" id="PTHR20836:SF0">
    <property type="entry name" value="4-HYDROXY-TETRAHYDRODIPICOLINATE REDUCTASE 1, CHLOROPLASTIC-RELATED"/>
    <property type="match status" value="1"/>
</dbReference>
<keyword evidence="17" id="KW-1185">Reference proteome</keyword>
<evidence type="ECO:0000256" key="1">
    <source>
        <dbReference type="ARBA" id="ARBA00006642"/>
    </source>
</evidence>
<evidence type="ECO:0000313" key="17">
    <source>
        <dbReference type="Proteomes" id="UP000189674"/>
    </source>
</evidence>
<keyword evidence="8 13" id="KW-0457">Lysine biosynthesis</keyword>
<dbReference type="STRING" id="1936003.STSP2_02748"/>
<feature type="active site" description="Proton donor" evidence="13">
    <location>
        <position position="157"/>
    </location>
</feature>
<gene>
    <name evidence="13 16" type="primary">dapB</name>
    <name evidence="16" type="ORF">STSP2_02748</name>
</gene>
<dbReference type="PIRSF" id="PIRSF000161">
    <property type="entry name" value="DHPR"/>
    <property type="match status" value="1"/>
</dbReference>
<evidence type="ECO:0000256" key="3">
    <source>
        <dbReference type="ARBA" id="ARBA00022605"/>
    </source>
</evidence>
<feature type="domain" description="Dihydrodipicolinate reductase C-terminal" evidence="15">
    <location>
        <begin position="126"/>
        <end position="262"/>
    </location>
</feature>
<name>A0A1U9NNY3_9BACT</name>
<dbReference type="OrthoDB" id="9790352at2"/>
<dbReference type="GO" id="GO:0005829">
    <property type="term" value="C:cytosol"/>
    <property type="evidence" value="ECO:0007669"/>
    <property type="project" value="TreeGrafter"/>
</dbReference>
<evidence type="ECO:0000256" key="12">
    <source>
        <dbReference type="ARBA" id="ARBA00049396"/>
    </source>
</evidence>
<dbReference type="InterPro" id="IPR023940">
    <property type="entry name" value="DHDPR_bac"/>
</dbReference>
<organism evidence="16 17">
    <name type="scientific">Anaerohalosphaera lusitana</name>
    <dbReference type="NCBI Taxonomy" id="1936003"/>
    <lineage>
        <taxon>Bacteria</taxon>
        <taxon>Pseudomonadati</taxon>
        <taxon>Planctomycetota</taxon>
        <taxon>Phycisphaerae</taxon>
        <taxon>Sedimentisphaerales</taxon>
        <taxon>Anaerohalosphaeraceae</taxon>
        <taxon>Anaerohalosphaera</taxon>
    </lineage>
</organism>
<dbReference type="Proteomes" id="UP000189674">
    <property type="component" value="Chromosome"/>
</dbReference>
<comment type="catalytic activity">
    <reaction evidence="12 13">
        <text>(S)-2,3,4,5-tetrahydrodipicolinate + NAD(+) + H2O = (2S,4S)-4-hydroxy-2,3,4,5-tetrahydrodipicolinate + NADH + H(+)</text>
        <dbReference type="Rhea" id="RHEA:35323"/>
        <dbReference type="ChEBI" id="CHEBI:15377"/>
        <dbReference type="ChEBI" id="CHEBI:15378"/>
        <dbReference type="ChEBI" id="CHEBI:16845"/>
        <dbReference type="ChEBI" id="CHEBI:57540"/>
        <dbReference type="ChEBI" id="CHEBI:57945"/>
        <dbReference type="ChEBI" id="CHEBI:67139"/>
        <dbReference type="EC" id="1.17.1.8"/>
    </reaction>
</comment>
<comment type="caution">
    <text evidence="13">Lacks conserved residue(s) required for the propagation of feature annotation.</text>
</comment>
<comment type="subcellular location">
    <subcellularLocation>
        <location evidence="13">Cytoplasm</location>
    </subcellularLocation>
</comment>
<dbReference type="KEGG" id="alus:STSP2_02748"/>
<keyword evidence="2 13" id="KW-0963">Cytoplasm</keyword>
<evidence type="ECO:0000256" key="10">
    <source>
        <dbReference type="ARBA" id="ARBA00038983"/>
    </source>
</evidence>
<dbReference type="EC" id="1.17.1.8" evidence="10 13"/>
<sequence length="265" mass="27947">MKPKLVVTGAAGRMGKRVLNAAVESGEFEIAAATEADGNPTLGKDAGLTAGIGELGVPITTEGPADADVVIDFSLPQATDKVIDYCVQNNVALILATTGLSDEQLKKVDEVSAKIPIIQQTNMSVGMNTLFAVVGKVANMLGEEYDIEITEAHHRFKRDAPSGSAMTLAENVAKETGRDFPDCLVHGRYGKEAVREKGTIGMHAIRGGDITGEHSVIYSSLGETITISHSAHNRDNFARGSVRAAKWLAGKPAGRYSMADALGIK</sequence>
<dbReference type="Gene3D" id="3.30.360.10">
    <property type="entry name" value="Dihydrodipicolinate Reductase, domain 2"/>
    <property type="match status" value="1"/>
</dbReference>
<dbReference type="InterPro" id="IPR022664">
    <property type="entry name" value="DapB_N_CS"/>
</dbReference>
<evidence type="ECO:0000256" key="8">
    <source>
        <dbReference type="ARBA" id="ARBA00023154"/>
    </source>
</evidence>
<proteinExistence type="inferred from homology"/>
<dbReference type="SUPFAM" id="SSF51735">
    <property type="entry name" value="NAD(P)-binding Rossmann-fold domains"/>
    <property type="match status" value="1"/>
</dbReference>
<comment type="similarity">
    <text evidence="1 13">Belongs to the DapB family.</text>
</comment>
<accession>A0A1U9NNY3</accession>
<feature type="binding site" evidence="13">
    <location>
        <begin position="96"/>
        <end position="98"/>
    </location>
    <ligand>
        <name>NAD(+)</name>
        <dbReference type="ChEBI" id="CHEBI:57540"/>
    </ligand>
</feature>
<dbReference type="GO" id="GO:0016726">
    <property type="term" value="F:oxidoreductase activity, acting on CH or CH2 groups, NAD or NADP as acceptor"/>
    <property type="evidence" value="ECO:0007669"/>
    <property type="project" value="UniProtKB-UniRule"/>
</dbReference>
<dbReference type="Pfam" id="PF05173">
    <property type="entry name" value="DapB_C"/>
    <property type="match status" value="1"/>
</dbReference>
<feature type="domain" description="Dihydrodipicolinate reductase N-terminal" evidence="14">
    <location>
        <begin position="4"/>
        <end position="123"/>
    </location>
</feature>
<comment type="caution">
    <text evidence="13">Was originally thought to be a dihydrodipicolinate reductase (DHDPR), catalyzing the conversion of dihydrodipicolinate to tetrahydrodipicolinate. However, it was shown in E.coli that the substrate of the enzymatic reaction is not dihydrodipicolinate (DHDP) but in fact (2S,4S)-4-hydroxy-2,3,4,5-tetrahydrodipicolinic acid (HTPA), the product released by the DapA-catalyzed reaction.</text>
</comment>
<evidence type="ECO:0000256" key="9">
    <source>
        <dbReference type="ARBA" id="ARBA00037922"/>
    </source>
</evidence>
<keyword evidence="4 13" id="KW-0521">NADP</keyword>
<dbReference type="GO" id="GO:0019877">
    <property type="term" value="P:diaminopimelate biosynthetic process"/>
    <property type="evidence" value="ECO:0007669"/>
    <property type="project" value="UniProtKB-UniRule"/>
</dbReference>
<keyword evidence="5 13" id="KW-0220">Diaminopimelate biosynthesis</keyword>
<keyword evidence="3 13" id="KW-0028">Amino-acid biosynthesis</keyword>
<evidence type="ECO:0000256" key="4">
    <source>
        <dbReference type="ARBA" id="ARBA00022857"/>
    </source>
</evidence>
<dbReference type="InterPro" id="IPR022663">
    <property type="entry name" value="DapB_C"/>
</dbReference>
<dbReference type="GO" id="GO:0008839">
    <property type="term" value="F:4-hydroxy-tetrahydrodipicolinate reductase"/>
    <property type="evidence" value="ECO:0007669"/>
    <property type="project" value="UniProtKB-UniRule"/>
</dbReference>
<feature type="binding site" evidence="13">
    <location>
        <position position="35"/>
    </location>
    <ligand>
        <name>NAD(+)</name>
        <dbReference type="ChEBI" id="CHEBI:57540"/>
    </ligand>
</feature>
<dbReference type="PANTHER" id="PTHR20836">
    <property type="entry name" value="DIHYDRODIPICOLINATE REDUCTASE"/>
    <property type="match status" value="1"/>
</dbReference>
<comment type="catalytic activity">
    <reaction evidence="11 13">
        <text>(S)-2,3,4,5-tetrahydrodipicolinate + NADP(+) + H2O = (2S,4S)-4-hydroxy-2,3,4,5-tetrahydrodipicolinate + NADPH + H(+)</text>
        <dbReference type="Rhea" id="RHEA:35331"/>
        <dbReference type="ChEBI" id="CHEBI:15377"/>
        <dbReference type="ChEBI" id="CHEBI:15378"/>
        <dbReference type="ChEBI" id="CHEBI:16845"/>
        <dbReference type="ChEBI" id="CHEBI:57783"/>
        <dbReference type="ChEBI" id="CHEBI:58349"/>
        <dbReference type="ChEBI" id="CHEBI:67139"/>
        <dbReference type="EC" id="1.17.1.8"/>
    </reaction>
</comment>
<evidence type="ECO:0000256" key="6">
    <source>
        <dbReference type="ARBA" id="ARBA00023002"/>
    </source>
</evidence>
<feature type="binding site" evidence="13">
    <location>
        <begin position="163"/>
        <end position="164"/>
    </location>
    <ligand>
        <name>(S)-2,3,4,5-tetrahydrodipicolinate</name>
        <dbReference type="ChEBI" id="CHEBI:16845"/>
    </ligand>
</feature>
<reference evidence="17" key="1">
    <citation type="submission" date="2017-02" db="EMBL/GenBank/DDBJ databases">
        <title>Comparative genomics and description of representatives of a novel lineage of planctomycetes thriving in anoxic sediments.</title>
        <authorList>
            <person name="Spring S."/>
            <person name="Bunk B."/>
            <person name="Sproer C."/>
        </authorList>
    </citation>
    <scope>NUCLEOTIDE SEQUENCE [LARGE SCALE GENOMIC DNA]</scope>
    <source>
        <strain evidence="17">ST-NAGAB-D1</strain>
    </source>
</reference>
<evidence type="ECO:0000256" key="7">
    <source>
        <dbReference type="ARBA" id="ARBA00023027"/>
    </source>
</evidence>
<comment type="pathway">
    <text evidence="9 13">Amino-acid biosynthesis; L-lysine biosynthesis via DAP pathway; (S)-tetrahydrodipicolinate from L-aspartate: step 4/4.</text>
</comment>
<evidence type="ECO:0000256" key="5">
    <source>
        <dbReference type="ARBA" id="ARBA00022915"/>
    </source>
</evidence>
<dbReference type="SUPFAM" id="SSF55347">
    <property type="entry name" value="Glyceraldehyde-3-phosphate dehydrogenase-like, C-terminal domain"/>
    <property type="match status" value="1"/>
</dbReference>
<dbReference type="RefSeq" id="WP_146663230.1">
    <property type="nucleotide sequence ID" value="NZ_CP019791.1"/>
</dbReference>
<dbReference type="GO" id="GO:0050661">
    <property type="term" value="F:NADP binding"/>
    <property type="evidence" value="ECO:0007669"/>
    <property type="project" value="UniProtKB-UniRule"/>
</dbReference>
<comment type="subunit">
    <text evidence="13">Homotetramer.</text>
</comment>
<feature type="active site" description="Proton donor/acceptor" evidence="13">
    <location>
        <position position="153"/>
    </location>
</feature>
<evidence type="ECO:0000259" key="14">
    <source>
        <dbReference type="Pfam" id="PF01113"/>
    </source>
</evidence>
<feature type="binding site" evidence="13">
    <location>
        <position position="154"/>
    </location>
    <ligand>
        <name>(S)-2,3,4,5-tetrahydrodipicolinate</name>
        <dbReference type="ChEBI" id="CHEBI:16845"/>
    </ligand>
</feature>
<dbReference type="HAMAP" id="MF_00102">
    <property type="entry name" value="DapB"/>
    <property type="match status" value="1"/>
</dbReference>
<dbReference type="Pfam" id="PF01113">
    <property type="entry name" value="DapB_N"/>
    <property type="match status" value="1"/>
</dbReference>
<evidence type="ECO:0000256" key="11">
    <source>
        <dbReference type="ARBA" id="ARBA00049080"/>
    </source>
</evidence>
<dbReference type="InterPro" id="IPR036291">
    <property type="entry name" value="NAD(P)-bd_dom_sf"/>
</dbReference>
<dbReference type="CDD" id="cd02274">
    <property type="entry name" value="DHDPR_N"/>
    <property type="match status" value="1"/>
</dbReference>
<evidence type="ECO:0000313" key="16">
    <source>
        <dbReference type="EMBL" id="AQT69555.1"/>
    </source>
</evidence>
<dbReference type="FunFam" id="3.30.360.10:FF:000004">
    <property type="entry name" value="4-hydroxy-tetrahydrodipicolinate reductase"/>
    <property type="match status" value="1"/>
</dbReference>
<dbReference type="EMBL" id="CP019791">
    <property type="protein sequence ID" value="AQT69555.1"/>
    <property type="molecule type" value="Genomic_DNA"/>
</dbReference>
<dbReference type="PROSITE" id="PS01298">
    <property type="entry name" value="DAPB"/>
    <property type="match status" value="1"/>
</dbReference>
<keyword evidence="6 13" id="KW-0560">Oxidoreductase</keyword>
<evidence type="ECO:0000256" key="13">
    <source>
        <dbReference type="HAMAP-Rule" id="MF_00102"/>
    </source>
</evidence>
<dbReference type="GO" id="GO:0051287">
    <property type="term" value="F:NAD binding"/>
    <property type="evidence" value="ECO:0007669"/>
    <property type="project" value="UniProtKB-UniRule"/>
</dbReference>
<feature type="binding site" evidence="13">
    <location>
        <begin position="9"/>
        <end position="14"/>
    </location>
    <ligand>
        <name>NAD(+)</name>
        <dbReference type="ChEBI" id="CHEBI:57540"/>
    </ligand>
</feature>
<dbReference type="UniPathway" id="UPA00034">
    <property type="reaction ID" value="UER00018"/>
</dbReference>
<dbReference type="InterPro" id="IPR000846">
    <property type="entry name" value="DapB_N"/>
</dbReference>
<dbReference type="AlphaFoldDB" id="A0A1U9NNY3"/>
<dbReference type="Gene3D" id="3.40.50.720">
    <property type="entry name" value="NAD(P)-binding Rossmann-like Domain"/>
    <property type="match status" value="1"/>
</dbReference>